<proteinExistence type="inferred from homology"/>
<comment type="subcellular location">
    <subcellularLocation>
        <location evidence="1">Membrane</location>
        <topology evidence="1">Multi-pass membrane protein</topology>
    </subcellularLocation>
</comment>
<evidence type="ECO:0000256" key="4">
    <source>
        <dbReference type="ARBA" id="ARBA00022989"/>
    </source>
</evidence>
<reference evidence="8" key="2">
    <citation type="submission" date="2020-09" db="EMBL/GenBank/DDBJ databases">
        <authorList>
            <person name="Sun Q."/>
            <person name="Zhou Y."/>
        </authorList>
    </citation>
    <scope>NUCLEOTIDE SEQUENCE</scope>
    <source>
        <strain evidence="8">CGMCC 1.15880</strain>
    </source>
</reference>
<evidence type="ECO:0000256" key="3">
    <source>
        <dbReference type="ARBA" id="ARBA00022692"/>
    </source>
</evidence>
<keyword evidence="5 6" id="KW-0472">Membrane</keyword>
<evidence type="ECO:0000256" key="6">
    <source>
        <dbReference type="SAM" id="Phobius"/>
    </source>
</evidence>
<feature type="transmembrane region" description="Helical" evidence="6">
    <location>
        <begin position="258"/>
        <end position="276"/>
    </location>
</feature>
<comment type="caution">
    <text evidence="8">The sequence shown here is derived from an EMBL/GenBank/DDBJ whole genome shotgun (WGS) entry which is preliminary data.</text>
</comment>
<sequence length="311" mass="33807">MALRSIIFALLAFAFFATHDLIVKFLGGSYSPVQLIFFSSLMSFPLVTAMLMRDPTEGNLRPVNPWWVAARTLASVSAALCVFYAFSNLPLSQVYALLFAMPLLITVLSVPILGEKVGIHRWGAVVLGLCGVLVVLRPGSADLELGHLAGLMAALCSSFASVVVRRIGRQERSVVLMLYPLALNFLIMGSALAFVYKPMPIEHLGLVGLIAVSAFVAGLFLIAAYRAGEAAVVAPMQYSQIIWATIFGYTLFNETLDSATLIGTSLIILSGIYIVWRESRGRSNNTPVLRTRQRNQSPGAINISPFLRKKP</sequence>
<evidence type="ECO:0000256" key="5">
    <source>
        <dbReference type="ARBA" id="ARBA00023136"/>
    </source>
</evidence>
<feature type="transmembrane region" description="Helical" evidence="6">
    <location>
        <begin position="145"/>
        <end position="164"/>
    </location>
</feature>
<organism evidence="8 9">
    <name type="scientific">Neptunicoccus cionae</name>
    <dbReference type="NCBI Taxonomy" id="2035344"/>
    <lineage>
        <taxon>Bacteria</taxon>
        <taxon>Pseudomonadati</taxon>
        <taxon>Pseudomonadota</taxon>
        <taxon>Alphaproteobacteria</taxon>
        <taxon>Rhodobacterales</taxon>
        <taxon>Paracoccaceae</taxon>
        <taxon>Neptunicoccus</taxon>
    </lineage>
</organism>
<keyword evidence="3 6" id="KW-0812">Transmembrane</keyword>
<evidence type="ECO:0000259" key="7">
    <source>
        <dbReference type="Pfam" id="PF00892"/>
    </source>
</evidence>
<dbReference type="Gene3D" id="1.10.3730.20">
    <property type="match status" value="1"/>
</dbReference>
<feature type="transmembrane region" description="Helical" evidence="6">
    <location>
        <begin position="92"/>
        <end position="110"/>
    </location>
</feature>
<accession>A0A916QZ65</accession>
<keyword evidence="9" id="KW-1185">Reference proteome</keyword>
<feature type="transmembrane region" description="Helical" evidence="6">
    <location>
        <begin position="64"/>
        <end position="86"/>
    </location>
</feature>
<dbReference type="AlphaFoldDB" id="A0A916QZ65"/>
<feature type="transmembrane region" description="Helical" evidence="6">
    <location>
        <begin position="232"/>
        <end position="252"/>
    </location>
</feature>
<keyword evidence="4 6" id="KW-1133">Transmembrane helix</keyword>
<dbReference type="Proteomes" id="UP000628017">
    <property type="component" value="Unassembled WGS sequence"/>
</dbReference>
<dbReference type="InterPro" id="IPR037185">
    <property type="entry name" value="EmrE-like"/>
</dbReference>
<evidence type="ECO:0000256" key="1">
    <source>
        <dbReference type="ARBA" id="ARBA00004141"/>
    </source>
</evidence>
<feature type="domain" description="EamA" evidence="7">
    <location>
        <begin position="5"/>
        <end position="136"/>
    </location>
</feature>
<dbReference type="SUPFAM" id="SSF103481">
    <property type="entry name" value="Multidrug resistance efflux transporter EmrE"/>
    <property type="match status" value="2"/>
</dbReference>
<gene>
    <name evidence="8" type="ORF">GCM10011498_20390</name>
</gene>
<dbReference type="PANTHER" id="PTHR22911">
    <property type="entry name" value="ACYL-MALONYL CONDENSING ENZYME-RELATED"/>
    <property type="match status" value="1"/>
</dbReference>
<comment type="similarity">
    <text evidence="2">Belongs to the drug/metabolite transporter (DMT) superfamily. 10 TMS drug/metabolite exporter (DME) (TC 2.A.7.3) family.</text>
</comment>
<feature type="transmembrane region" description="Helical" evidence="6">
    <location>
        <begin position="30"/>
        <end position="52"/>
    </location>
</feature>
<feature type="transmembrane region" description="Helical" evidence="6">
    <location>
        <begin position="203"/>
        <end position="225"/>
    </location>
</feature>
<dbReference type="Pfam" id="PF00892">
    <property type="entry name" value="EamA"/>
    <property type="match status" value="2"/>
</dbReference>
<feature type="transmembrane region" description="Helical" evidence="6">
    <location>
        <begin position="176"/>
        <end position="197"/>
    </location>
</feature>
<evidence type="ECO:0000256" key="2">
    <source>
        <dbReference type="ARBA" id="ARBA00009853"/>
    </source>
</evidence>
<dbReference type="GO" id="GO:0016020">
    <property type="term" value="C:membrane"/>
    <property type="evidence" value="ECO:0007669"/>
    <property type="project" value="UniProtKB-SubCell"/>
</dbReference>
<feature type="transmembrane region" description="Helical" evidence="6">
    <location>
        <begin position="122"/>
        <end position="139"/>
    </location>
</feature>
<feature type="domain" description="EamA" evidence="7">
    <location>
        <begin position="145"/>
        <end position="274"/>
    </location>
</feature>
<name>A0A916QZ65_9RHOB</name>
<dbReference type="RefSeq" id="WP_188674225.1">
    <property type="nucleotide sequence ID" value="NZ_BMKA01000002.1"/>
</dbReference>
<reference evidence="8" key="1">
    <citation type="journal article" date="2014" name="Int. J. Syst. Evol. Microbiol.">
        <title>Complete genome sequence of Corynebacterium casei LMG S-19264T (=DSM 44701T), isolated from a smear-ripened cheese.</title>
        <authorList>
            <consortium name="US DOE Joint Genome Institute (JGI-PGF)"/>
            <person name="Walter F."/>
            <person name="Albersmeier A."/>
            <person name="Kalinowski J."/>
            <person name="Ruckert C."/>
        </authorList>
    </citation>
    <scope>NUCLEOTIDE SEQUENCE</scope>
    <source>
        <strain evidence="8">CGMCC 1.15880</strain>
    </source>
</reference>
<protein>
    <submittedName>
        <fullName evidence="8">Membrane protein</fullName>
    </submittedName>
</protein>
<dbReference type="PANTHER" id="PTHR22911:SF6">
    <property type="entry name" value="SOLUTE CARRIER FAMILY 35 MEMBER G1"/>
    <property type="match status" value="1"/>
</dbReference>
<evidence type="ECO:0000313" key="8">
    <source>
        <dbReference type="EMBL" id="GGA19421.1"/>
    </source>
</evidence>
<dbReference type="InterPro" id="IPR000620">
    <property type="entry name" value="EamA_dom"/>
</dbReference>
<evidence type="ECO:0000313" key="9">
    <source>
        <dbReference type="Proteomes" id="UP000628017"/>
    </source>
</evidence>
<dbReference type="EMBL" id="BMKA01000002">
    <property type="protein sequence ID" value="GGA19421.1"/>
    <property type="molecule type" value="Genomic_DNA"/>
</dbReference>